<evidence type="ECO:0000313" key="6">
    <source>
        <dbReference type="Proteomes" id="UP000327179"/>
    </source>
</evidence>
<dbReference type="Proteomes" id="UP000327179">
    <property type="component" value="Chromosome"/>
</dbReference>
<reference evidence="5 6" key="1">
    <citation type="submission" date="2019-08" db="EMBL/GenBank/DDBJ databases">
        <title>Whole-genome Sequencing of e-waste polymer degrading bacterium Pseudomonas sp. strain PE08.</title>
        <authorList>
            <person name="Kirdat K."/>
            <person name="Debbarma P."/>
            <person name="Narawade N."/>
            <person name="Suyal D."/>
            <person name="Thorat V."/>
            <person name="Shouche Y."/>
            <person name="Goel R."/>
            <person name="Yadav A."/>
        </authorList>
    </citation>
    <scope>NUCLEOTIDE SEQUENCE [LARGE SCALE GENOMIC DNA]</scope>
    <source>
        <strain evidence="5 6">PE08</strain>
    </source>
</reference>
<dbReference type="Gene3D" id="1.25.40.10">
    <property type="entry name" value="Tetratricopeptide repeat domain"/>
    <property type="match status" value="1"/>
</dbReference>
<organism evidence="5 6">
    <name type="scientific">Metapseudomonas lalkuanensis</name>
    <dbReference type="NCBI Taxonomy" id="2604832"/>
    <lineage>
        <taxon>Bacteria</taxon>
        <taxon>Pseudomonadati</taxon>
        <taxon>Pseudomonadota</taxon>
        <taxon>Gammaproteobacteria</taxon>
        <taxon>Pseudomonadales</taxon>
        <taxon>Pseudomonadaceae</taxon>
        <taxon>Metapseudomonas</taxon>
    </lineage>
</organism>
<keyword evidence="2" id="KW-0677">Repeat</keyword>
<evidence type="ECO:0000313" key="5">
    <source>
        <dbReference type="EMBL" id="QEY60952.1"/>
    </source>
</evidence>
<name>A0A5J6QHE9_9GAMM</name>
<evidence type="ECO:0000256" key="4">
    <source>
        <dbReference type="SAM" id="SignalP"/>
    </source>
</evidence>
<keyword evidence="4" id="KW-0732">Signal</keyword>
<sequence>MSTQRALPRFLCVAALALLGACVQQAQQQQPATPPAGQPQAPASAPQDQHAAEFERIRQQAMRGDLDSQYQLGSLYFVGKPQKDLKQAEYWWKQAADKGHSQSAVSLAFLYTGRADPAFADQRAMHKYLSQASAAGNAMAQHVLGKMYAQGAEGLKRDPYQARALFQSACDKQYAPSCEALKTLQMN</sequence>
<feature type="compositionally biased region" description="Low complexity" evidence="3">
    <location>
        <begin position="38"/>
        <end position="49"/>
    </location>
</feature>
<dbReference type="PANTHER" id="PTHR13891">
    <property type="entry name" value="CYTOCHROME C OXIDASE ASSEMBLY FACTOR 7"/>
    <property type="match status" value="1"/>
</dbReference>
<dbReference type="InterPro" id="IPR011990">
    <property type="entry name" value="TPR-like_helical_dom_sf"/>
</dbReference>
<dbReference type="PROSITE" id="PS51257">
    <property type="entry name" value="PROKAR_LIPOPROTEIN"/>
    <property type="match status" value="1"/>
</dbReference>
<evidence type="ECO:0000256" key="2">
    <source>
        <dbReference type="ARBA" id="ARBA00022737"/>
    </source>
</evidence>
<dbReference type="SUPFAM" id="SSF81901">
    <property type="entry name" value="HCP-like"/>
    <property type="match status" value="1"/>
</dbReference>
<evidence type="ECO:0000256" key="1">
    <source>
        <dbReference type="ARBA" id="ARBA00008486"/>
    </source>
</evidence>
<comment type="similarity">
    <text evidence="1">Belongs to the hcp beta-lactamase family.</text>
</comment>
<gene>
    <name evidence="5" type="ORF">FXN65_02395</name>
</gene>
<dbReference type="InterPro" id="IPR040239">
    <property type="entry name" value="HcpB-like"/>
</dbReference>
<dbReference type="KEGG" id="plal:FXN65_02395"/>
<feature type="region of interest" description="Disordered" evidence="3">
    <location>
        <begin position="30"/>
        <end position="52"/>
    </location>
</feature>
<dbReference type="InterPro" id="IPR006597">
    <property type="entry name" value="Sel1-like"/>
</dbReference>
<keyword evidence="6" id="KW-1185">Reference proteome</keyword>
<dbReference type="SMART" id="SM00671">
    <property type="entry name" value="SEL1"/>
    <property type="match status" value="2"/>
</dbReference>
<dbReference type="EMBL" id="CP043311">
    <property type="protein sequence ID" value="QEY60952.1"/>
    <property type="molecule type" value="Genomic_DNA"/>
</dbReference>
<feature type="chain" id="PRO_5039888132" evidence="4">
    <location>
        <begin position="27"/>
        <end position="187"/>
    </location>
</feature>
<proteinExistence type="inferred from homology"/>
<dbReference type="PANTHER" id="PTHR13891:SF1">
    <property type="entry name" value="CYTOCHROME C OXIDASE ASSEMBLY FACTOR 7"/>
    <property type="match status" value="1"/>
</dbReference>
<protein>
    <submittedName>
        <fullName evidence="5">Sel1 repeat family protein</fullName>
    </submittedName>
</protein>
<accession>A0A5J6QHE9</accession>
<evidence type="ECO:0000256" key="3">
    <source>
        <dbReference type="SAM" id="MobiDB-lite"/>
    </source>
</evidence>
<dbReference type="Pfam" id="PF08238">
    <property type="entry name" value="Sel1"/>
    <property type="match status" value="2"/>
</dbReference>
<dbReference type="AlphaFoldDB" id="A0A5J6QHE9"/>
<feature type="signal peptide" evidence="4">
    <location>
        <begin position="1"/>
        <end position="26"/>
    </location>
</feature>
<dbReference type="RefSeq" id="WP_151131493.1">
    <property type="nucleotide sequence ID" value="NZ_CP043311.1"/>
</dbReference>